<reference evidence="3 4" key="1">
    <citation type="submission" date="2015-07" db="EMBL/GenBank/DDBJ databases">
        <authorList>
            <person name="Ju K.-S."/>
            <person name="Doroghazi J.R."/>
            <person name="Metcalf W.W."/>
        </authorList>
    </citation>
    <scope>NUCLEOTIDE SEQUENCE [LARGE SCALE GENOMIC DNA]</scope>
    <source>
        <strain evidence="3 4">NRRL B-3589</strain>
    </source>
</reference>
<dbReference type="PANTHER" id="PTHR30575:SF0">
    <property type="entry name" value="XAA-ARG DIPEPTIDASE"/>
    <property type="match status" value="1"/>
</dbReference>
<name>A0ABR5J9C4_9ACTN</name>
<gene>
    <name evidence="3" type="ORF">ADK38_10900</name>
</gene>
<dbReference type="Pfam" id="PF01546">
    <property type="entry name" value="Peptidase_M20"/>
    <property type="match status" value="1"/>
</dbReference>
<keyword evidence="4" id="KW-1185">Reference proteome</keyword>
<dbReference type="SUPFAM" id="SSF55031">
    <property type="entry name" value="Bacterial exopeptidase dimerisation domain"/>
    <property type="match status" value="1"/>
</dbReference>
<dbReference type="InterPro" id="IPR011650">
    <property type="entry name" value="Peptidase_M20_dimer"/>
</dbReference>
<feature type="domain" description="Peptidase M20 dimerisation" evidence="2">
    <location>
        <begin position="174"/>
        <end position="267"/>
    </location>
</feature>
<sequence length="395" mass="40936">MSVAAVRDRARDLVEARIGEFSERLLELARALHAEPELSFEEHASAGRLADLLEGAGFAVERGAYGLETAVVGSYGSGDLTVGVCAEYDALPGLGHACGHNVICAAGAGAAIGLAAAADVLGIRVVLLGTPAEEAGGGKVLMLERGAFDGVTVAMMAHPAGHDDVDARSSTTSASRFEVTFTGRSAHAAQDPQSGVNAGDAAVVAQVAVGLLRQQLPDGYRVSGVVRDGGERSNIIPDRTVLQWDVRTPTAEELDPLKKRVQACFEGAAIATGCSVEIRPTQPDYLDLRNDPWLMAAYAEGLRAVGRTVAEPPAQPVRLGASTDMGNVTQALPAIHPSIGILGAEGWPHTPEFARWTVGAAADDAVLAAARAMAWTGVAVAADAERRAHYLSVRG</sequence>
<dbReference type="InterPro" id="IPR036264">
    <property type="entry name" value="Bact_exopeptidase_dim_dom"/>
</dbReference>
<evidence type="ECO:0000313" key="3">
    <source>
        <dbReference type="EMBL" id="KOG90047.1"/>
    </source>
</evidence>
<dbReference type="SUPFAM" id="SSF53187">
    <property type="entry name" value="Zn-dependent exopeptidases"/>
    <property type="match status" value="1"/>
</dbReference>
<dbReference type="InterPro" id="IPR052030">
    <property type="entry name" value="Peptidase_M20/M20A_hydrolases"/>
</dbReference>
<evidence type="ECO:0000259" key="2">
    <source>
        <dbReference type="Pfam" id="PF07687"/>
    </source>
</evidence>
<dbReference type="Gene3D" id="3.40.630.10">
    <property type="entry name" value="Zn peptidases"/>
    <property type="match status" value="1"/>
</dbReference>
<dbReference type="InterPro" id="IPR017144">
    <property type="entry name" value="Xaa-Arg_dipeptidase"/>
</dbReference>
<dbReference type="Proteomes" id="UP000037020">
    <property type="component" value="Unassembled WGS sequence"/>
</dbReference>
<dbReference type="NCBIfam" id="TIGR01891">
    <property type="entry name" value="amidohydrolases"/>
    <property type="match status" value="1"/>
</dbReference>
<dbReference type="PIRSF" id="PIRSF037226">
    <property type="entry name" value="Amidohydrolase_ACY1L2_prd"/>
    <property type="match status" value="1"/>
</dbReference>
<evidence type="ECO:0000313" key="4">
    <source>
        <dbReference type="Proteomes" id="UP000037020"/>
    </source>
</evidence>
<dbReference type="RefSeq" id="WP_048832330.1">
    <property type="nucleotide sequence ID" value="NZ_JBIRHZ010000001.1"/>
</dbReference>
<proteinExistence type="inferred from homology"/>
<evidence type="ECO:0000256" key="1">
    <source>
        <dbReference type="PIRNR" id="PIRNR037226"/>
    </source>
</evidence>
<comment type="caution">
    <text evidence="3">The sequence shown here is derived from an EMBL/GenBank/DDBJ whole genome shotgun (WGS) entry which is preliminary data.</text>
</comment>
<accession>A0ABR5J9C4</accession>
<organism evidence="3 4">
    <name type="scientific">Streptomyces varsoviensis</name>
    <dbReference type="NCBI Taxonomy" id="67373"/>
    <lineage>
        <taxon>Bacteria</taxon>
        <taxon>Bacillati</taxon>
        <taxon>Actinomycetota</taxon>
        <taxon>Actinomycetes</taxon>
        <taxon>Kitasatosporales</taxon>
        <taxon>Streptomycetaceae</taxon>
        <taxon>Streptomyces</taxon>
    </lineage>
</organism>
<dbReference type="InterPro" id="IPR002933">
    <property type="entry name" value="Peptidase_M20"/>
</dbReference>
<comment type="similarity">
    <text evidence="1">Belongs to the peptidase M20A family.</text>
</comment>
<dbReference type="Gene3D" id="3.30.70.360">
    <property type="match status" value="1"/>
</dbReference>
<dbReference type="EMBL" id="LGUT01000918">
    <property type="protein sequence ID" value="KOG90047.1"/>
    <property type="molecule type" value="Genomic_DNA"/>
</dbReference>
<dbReference type="Pfam" id="PF07687">
    <property type="entry name" value="M20_dimer"/>
    <property type="match status" value="1"/>
</dbReference>
<dbReference type="InterPro" id="IPR017439">
    <property type="entry name" value="Amidohydrolase"/>
</dbReference>
<protein>
    <recommendedName>
        <fullName evidence="1">Peptidase M20 domain-containing protein 2</fullName>
    </recommendedName>
</protein>
<dbReference type="PANTHER" id="PTHR30575">
    <property type="entry name" value="PEPTIDASE M20"/>
    <property type="match status" value="1"/>
</dbReference>